<evidence type="ECO:0000313" key="4">
    <source>
        <dbReference type="Proteomes" id="UP001157069"/>
    </source>
</evidence>
<dbReference type="InterPro" id="IPR009100">
    <property type="entry name" value="AcylCoA_DH/oxidase_NM_dom_sf"/>
</dbReference>
<feature type="region of interest" description="Disordered" evidence="1">
    <location>
        <begin position="103"/>
        <end position="158"/>
    </location>
</feature>
<keyword evidence="2" id="KW-0472">Membrane</keyword>
<comment type="caution">
    <text evidence="3">The sequence shown here is derived from an EMBL/GenBank/DDBJ whole genome shotgun (WGS) entry which is preliminary data.</text>
</comment>
<keyword evidence="2" id="KW-0812">Transmembrane</keyword>
<organism evidence="3 4">
    <name type="scientific">Homoserinibacter gongjuensis</name>
    <dbReference type="NCBI Taxonomy" id="1162968"/>
    <lineage>
        <taxon>Bacteria</taxon>
        <taxon>Bacillati</taxon>
        <taxon>Actinomycetota</taxon>
        <taxon>Actinomycetes</taxon>
        <taxon>Micrococcales</taxon>
        <taxon>Microbacteriaceae</taxon>
        <taxon>Homoserinibacter</taxon>
    </lineage>
</organism>
<keyword evidence="2" id="KW-1133">Transmembrane helix</keyword>
<dbReference type="Gene3D" id="2.40.110.10">
    <property type="entry name" value="Butyryl-CoA Dehydrogenase, subunit A, domain 2"/>
    <property type="match status" value="1"/>
</dbReference>
<evidence type="ECO:0000256" key="2">
    <source>
        <dbReference type="SAM" id="Phobius"/>
    </source>
</evidence>
<feature type="compositionally biased region" description="Low complexity" evidence="1">
    <location>
        <begin position="124"/>
        <end position="135"/>
    </location>
</feature>
<accession>A0ABQ6JS67</accession>
<feature type="transmembrane region" description="Helical" evidence="2">
    <location>
        <begin position="70"/>
        <end position="89"/>
    </location>
</feature>
<evidence type="ECO:0000256" key="1">
    <source>
        <dbReference type="SAM" id="MobiDB-lite"/>
    </source>
</evidence>
<evidence type="ECO:0000313" key="3">
    <source>
        <dbReference type="EMBL" id="GMA90577.1"/>
    </source>
</evidence>
<keyword evidence="4" id="KW-1185">Reference proteome</keyword>
<dbReference type="Proteomes" id="UP001157069">
    <property type="component" value="Unassembled WGS sequence"/>
</dbReference>
<name>A0ABQ6JS67_9MICO</name>
<dbReference type="EMBL" id="BSVA01000001">
    <property type="protein sequence ID" value="GMA90577.1"/>
    <property type="molecule type" value="Genomic_DNA"/>
</dbReference>
<proteinExistence type="predicted"/>
<gene>
    <name evidence="3" type="ORF">GCM10025869_11060</name>
</gene>
<dbReference type="SUPFAM" id="SSF56645">
    <property type="entry name" value="Acyl-CoA dehydrogenase NM domain-like"/>
    <property type="match status" value="1"/>
</dbReference>
<dbReference type="InterPro" id="IPR046373">
    <property type="entry name" value="Acyl-CoA_Oxase/DH_mid-dom_sf"/>
</dbReference>
<protein>
    <submittedName>
        <fullName evidence="3">Uncharacterized protein</fullName>
    </submittedName>
</protein>
<reference evidence="4" key="1">
    <citation type="journal article" date="2019" name="Int. J. Syst. Evol. Microbiol.">
        <title>The Global Catalogue of Microorganisms (GCM) 10K type strain sequencing project: providing services to taxonomists for standard genome sequencing and annotation.</title>
        <authorList>
            <consortium name="The Broad Institute Genomics Platform"/>
            <consortium name="The Broad Institute Genome Sequencing Center for Infectious Disease"/>
            <person name="Wu L."/>
            <person name="Ma J."/>
        </authorList>
    </citation>
    <scope>NUCLEOTIDE SEQUENCE [LARGE SCALE GENOMIC DNA]</scope>
    <source>
        <strain evidence="4">NBRC 108755</strain>
    </source>
</reference>
<sequence>MFGKEADGPDGPRLVHGILTRDDAGVTTLDDWDTLGMRATQSRTTKLDHVVIPDARIVRFLPVGPNADPFIFALFANFLTLIASVYAGIADRALELAVEAAQKRTSLKNGERPTRPTPTSAGVSRMRPSPWMRWPRNSRRSLVTSTRAPTAERAGSAT</sequence>